<dbReference type="EMBL" id="AOKF01002732">
    <property type="protein sequence ID" value="EPN45560.1"/>
    <property type="molecule type" value="Genomic_DNA"/>
</dbReference>
<accession>A0A656JQQ0</accession>
<evidence type="ECO:0000313" key="1">
    <source>
        <dbReference type="EMBL" id="EPN45560.1"/>
    </source>
</evidence>
<proteinExistence type="predicted"/>
<comment type="caution">
    <text evidence="1">The sequence shown here is derived from an EMBL/GenBank/DDBJ whole genome shotgun (WGS) entry which is preliminary data.</text>
</comment>
<sequence>MPGTTAEYEEIQHDAIQHRGEQAPTEHAHAPGGELHEHETAALLVTGPMLLGRFIDAHERHRRQRIAG</sequence>
<dbReference type="Proteomes" id="UP000018849">
    <property type="component" value="Unassembled WGS sequence"/>
</dbReference>
<reference evidence="1 2" key="1">
    <citation type="journal article" date="2013" name="PLoS Pathog.">
        <title>Genomic analysis of the Kiwifruit pathogen Pseudomonas syringae pv. actinidiae provides insight into the origins of an emergent plant disease.</title>
        <authorList>
            <person name="McCann H.C."/>
            <person name="Rikkerink E.H."/>
            <person name="Bertels F."/>
            <person name="Fiers M."/>
            <person name="Lu A."/>
            <person name="Rees-George J."/>
            <person name="Andersen M.T."/>
            <person name="Gleave A.P."/>
            <person name="Haubold B."/>
            <person name="Wohlers M.W."/>
            <person name="Guttman D.S."/>
            <person name="Wang P.W."/>
            <person name="Straub C."/>
            <person name="Vanneste J.L."/>
            <person name="Rainey P.B."/>
            <person name="Templeton M.D."/>
        </authorList>
    </citation>
    <scope>NUCLEOTIDE SEQUENCE [LARGE SCALE GENOMIC DNA]</scope>
    <source>
        <strain evidence="1 2">ICMP 19096</strain>
    </source>
</reference>
<dbReference type="AlphaFoldDB" id="A0A656JQQ0"/>
<protein>
    <submittedName>
        <fullName evidence="1">Uncharacterized protein</fullName>
    </submittedName>
</protein>
<name>A0A656JQQ0_PSESF</name>
<evidence type="ECO:0000313" key="2">
    <source>
        <dbReference type="Proteomes" id="UP000018849"/>
    </source>
</evidence>
<gene>
    <name evidence="1" type="ORF">A245_32058</name>
</gene>
<organism evidence="1 2">
    <name type="scientific">Pseudomonas syringae pv. actinidiae ICMP 19096</name>
    <dbReference type="NCBI Taxonomy" id="1194405"/>
    <lineage>
        <taxon>Bacteria</taxon>
        <taxon>Pseudomonadati</taxon>
        <taxon>Pseudomonadota</taxon>
        <taxon>Gammaproteobacteria</taxon>
        <taxon>Pseudomonadales</taxon>
        <taxon>Pseudomonadaceae</taxon>
        <taxon>Pseudomonas</taxon>
        <taxon>Pseudomonas syringae</taxon>
    </lineage>
</organism>
<feature type="non-terminal residue" evidence="1">
    <location>
        <position position="68"/>
    </location>
</feature>